<dbReference type="KEGG" id="spar:SPRG_19508"/>
<reference evidence="1 2" key="1">
    <citation type="journal article" date="2013" name="PLoS Genet.">
        <title>Distinctive expansion of potential virulence genes in the genome of the oomycete fish pathogen Saprolegnia parasitica.</title>
        <authorList>
            <person name="Jiang R.H."/>
            <person name="de Bruijn I."/>
            <person name="Haas B.J."/>
            <person name="Belmonte R."/>
            <person name="Lobach L."/>
            <person name="Christie J."/>
            <person name="van den Ackerveken G."/>
            <person name="Bottin A."/>
            <person name="Bulone V."/>
            <person name="Diaz-Moreno S.M."/>
            <person name="Dumas B."/>
            <person name="Fan L."/>
            <person name="Gaulin E."/>
            <person name="Govers F."/>
            <person name="Grenville-Briggs L.J."/>
            <person name="Horner N.R."/>
            <person name="Levin J.Z."/>
            <person name="Mammella M."/>
            <person name="Meijer H.J."/>
            <person name="Morris P."/>
            <person name="Nusbaum C."/>
            <person name="Oome S."/>
            <person name="Phillips A.J."/>
            <person name="van Rooyen D."/>
            <person name="Rzeszutek E."/>
            <person name="Saraiva M."/>
            <person name="Secombes C.J."/>
            <person name="Seidl M.F."/>
            <person name="Snel B."/>
            <person name="Stassen J.H."/>
            <person name="Sykes S."/>
            <person name="Tripathy S."/>
            <person name="van den Berg H."/>
            <person name="Vega-Arreguin J.C."/>
            <person name="Wawra S."/>
            <person name="Young S.K."/>
            <person name="Zeng Q."/>
            <person name="Dieguez-Uribeondo J."/>
            <person name="Russ C."/>
            <person name="Tyler B.M."/>
            <person name="van West P."/>
        </authorList>
    </citation>
    <scope>NUCLEOTIDE SEQUENCE [LARGE SCALE GENOMIC DNA]</scope>
    <source>
        <strain evidence="1 2">CBS 223.65</strain>
    </source>
</reference>
<gene>
    <name evidence="1" type="ORF">SPRG_19508</name>
</gene>
<dbReference type="RefSeq" id="XP_012197762.1">
    <property type="nucleotide sequence ID" value="XM_012342372.1"/>
</dbReference>
<evidence type="ECO:0000313" key="1">
    <source>
        <dbReference type="EMBL" id="KDO31605.1"/>
    </source>
</evidence>
<dbReference type="VEuPathDB" id="FungiDB:SPRG_19508"/>
<organism evidence="1 2">
    <name type="scientific">Saprolegnia parasitica (strain CBS 223.65)</name>
    <dbReference type="NCBI Taxonomy" id="695850"/>
    <lineage>
        <taxon>Eukaryota</taxon>
        <taxon>Sar</taxon>
        <taxon>Stramenopiles</taxon>
        <taxon>Oomycota</taxon>
        <taxon>Saprolegniomycetes</taxon>
        <taxon>Saprolegniales</taxon>
        <taxon>Saprolegniaceae</taxon>
        <taxon>Saprolegnia</taxon>
    </lineage>
</organism>
<accession>A0A067CQU4</accession>
<dbReference type="AlphaFoldDB" id="A0A067CQU4"/>
<evidence type="ECO:0000313" key="2">
    <source>
        <dbReference type="Proteomes" id="UP000030745"/>
    </source>
</evidence>
<dbReference type="GeneID" id="24140859"/>
<proteinExistence type="predicted"/>
<dbReference type="Proteomes" id="UP000030745">
    <property type="component" value="Unassembled WGS sequence"/>
</dbReference>
<name>A0A067CQU4_SAPPC</name>
<keyword evidence="2" id="KW-1185">Reference proteome</keyword>
<dbReference type="EMBL" id="KK583197">
    <property type="protein sequence ID" value="KDO31605.1"/>
    <property type="molecule type" value="Genomic_DNA"/>
</dbReference>
<sequence>MHIAIDSGAYMTVESAVTALLVRLKTLKSTATATLAQQIVLEGLPQLFFTTARPVMIPVLNPQPSPMALKLPRLADWAPPSSSSSASVLSDDQCIAI</sequence>
<protein>
    <submittedName>
        <fullName evidence="1">Uncharacterized protein</fullName>
    </submittedName>
</protein>